<comment type="pathway">
    <text evidence="3">Amino-acid biosynthesis; L-leucine biosynthesis; L-leucine from 3-methyl-2-oxobutanoate: step 4/4.</text>
</comment>
<dbReference type="CDD" id="cd00449">
    <property type="entry name" value="PLPDE_IV"/>
    <property type="match status" value="1"/>
</dbReference>
<dbReference type="InterPro" id="IPR050571">
    <property type="entry name" value="Class-IV_PLP-Dep_Aminotrnsfr"/>
</dbReference>
<evidence type="ECO:0000256" key="3">
    <source>
        <dbReference type="ARBA" id="ARBA00005072"/>
    </source>
</evidence>
<comment type="catalytic activity">
    <reaction evidence="8">
        <text>L-leucine + 2-oxoglutarate = 4-methyl-2-oxopentanoate + L-glutamate</text>
        <dbReference type="Rhea" id="RHEA:18321"/>
        <dbReference type="ChEBI" id="CHEBI:16810"/>
        <dbReference type="ChEBI" id="CHEBI:17865"/>
        <dbReference type="ChEBI" id="CHEBI:29985"/>
        <dbReference type="ChEBI" id="CHEBI:57427"/>
        <dbReference type="EC" id="2.6.1.42"/>
    </reaction>
</comment>
<dbReference type="OrthoDB" id="9805628at2"/>
<evidence type="ECO:0000256" key="8">
    <source>
        <dbReference type="ARBA" id="ARBA00049229"/>
    </source>
</evidence>
<dbReference type="EMBL" id="CP023777">
    <property type="protein sequence ID" value="ATL47292.1"/>
    <property type="molecule type" value="Genomic_DNA"/>
</dbReference>
<accession>A0A291QTT5</accession>
<keyword evidence="10" id="KW-1185">Reference proteome</keyword>
<protein>
    <recommendedName>
        <fullName evidence="5">branched-chain-amino-acid transaminase</fullName>
        <ecNumber evidence="5">2.6.1.42</ecNumber>
    </recommendedName>
</protein>
<comment type="similarity">
    <text evidence="4">Belongs to the class-IV pyridoxal-phosphate-dependent aminotransferase family.</text>
</comment>
<reference evidence="9 10" key="1">
    <citation type="submission" date="2017-10" db="EMBL/GenBank/DDBJ databases">
        <title>Paenichitinophaga pekingensis gen. nov., sp. nov., isolated from activated sludge.</title>
        <authorList>
            <person name="Jin D."/>
            <person name="Kong X."/>
            <person name="Deng Y."/>
            <person name="Bai Z."/>
        </authorList>
    </citation>
    <scope>NUCLEOTIDE SEQUENCE [LARGE SCALE GENOMIC DNA]</scope>
    <source>
        <strain evidence="9 10">13</strain>
    </source>
</reference>
<dbReference type="SUPFAM" id="SSF56752">
    <property type="entry name" value="D-aminoacid aminotransferase-like PLP-dependent enzymes"/>
    <property type="match status" value="1"/>
</dbReference>
<comment type="catalytic activity">
    <reaction evidence="7">
        <text>L-isoleucine + 2-oxoglutarate = (S)-3-methyl-2-oxopentanoate + L-glutamate</text>
        <dbReference type="Rhea" id="RHEA:24801"/>
        <dbReference type="ChEBI" id="CHEBI:16810"/>
        <dbReference type="ChEBI" id="CHEBI:29985"/>
        <dbReference type="ChEBI" id="CHEBI:35146"/>
        <dbReference type="ChEBI" id="CHEBI:58045"/>
        <dbReference type="EC" id="2.6.1.42"/>
    </reaction>
</comment>
<dbReference type="RefSeq" id="WP_098193674.1">
    <property type="nucleotide sequence ID" value="NZ_CP023777.1"/>
</dbReference>
<dbReference type="InterPro" id="IPR043131">
    <property type="entry name" value="BCAT-like_N"/>
</dbReference>
<comment type="pathway">
    <text evidence="2">Amino-acid biosynthesis; L-valine biosynthesis; L-valine from pyruvate: step 4/4.</text>
</comment>
<dbReference type="Gene3D" id="3.20.10.10">
    <property type="entry name" value="D-amino Acid Aminotransferase, subunit A, domain 2"/>
    <property type="match status" value="1"/>
</dbReference>
<dbReference type="GO" id="GO:0046394">
    <property type="term" value="P:carboxylic acid biosynthetic process"/>
    <property type="evidence" value="ECO:0007669"/>
    <property type="project" value="UniProtKB-ARBA"/>
</dbReference>
<dbReference type="Pfam" id="PF01063">
    <property type="entry name" value="Aminotran_4"/>
    <property type="match status" value="1"/>
</dbReference>
<evidence type="ECO:0000313" key="10">
    <source>
        <dbReference type="Proteomes" id="UP000220133"/>
    </source>
</evidence>
<sequence>MQLCYNGAFLAADKPVLTAENRSFRYGDGCFETMRVYQGQILLADLHFERLFASLGLLHIEIPPYFTKTYLANLITELCSINDVSGLARVRLTVFRGGGGLYASEENTPHFIIQSWELSPTILELNDIGWSLDICPGIHKSTDSLANIKSNNCLPYILASQYAKQHSCNEALLLNHYERVADTTIANIFIVKKGVIYTPPLSEGGVCGVMRKHLLNDDYPFEMVEKPLAVADLENADEIFLSNAVFGIRWVDRFRDSSYGNATAAILHEHLQEKLL</sequence>
<dbReference type="Proteomes" id="UP000220133">
    <property type="component" value="Chromosome"/>
</dbReference>
<dbReference type="EC" id="2.6.1.42" evidence="5"/>
<evidence type="ECO:0000313" key="9">
    <source>
        <dbReference type="EMBL" id="ATL47292.1"/>
    </source>
</evidence>
<comment type="catalytic activity">
    <reaction evidence="6">
        <text>L-valine + 2-oxoglutarate = 3-methyl-2-oxobutanoate + L-glutamate</text>
        <dbReference type="Rhea" id="RHEA:24813"/>
        <dbReference type="ChEBI" id="CHEBI:11851"/>
        <dbReference type="ChEBI" id="CHEBI:16810"/>
        <dbReference type="ChEBI" id="CHEBI:29985"/>
        <dbReference type="ChEBI" id="CHEBI:57762"/>
        <dbReference type="EC" id="2.6.1.42"/>
    </reaction>
</comment>
<organism evidence="9 10">
    <name type="scientific">Chitinophaga caeni</name>
    <dbReference type="NCBI Taxonomy" id="2029983"/>
    <lineage>
        <taxon>Bacteria</taxon>
        <taxon>Pseudomonadati</taxon>
        <taxon>Bacteroidota</taxon>
        <taxon>Chitinophagia</taxon>
        <taxon>Chitinophagales</taxon>
        <taxon>Chitinophagaceae</taxon>
        <taxon>Chitinophaga</taxon>
    </lineage>
</organism>
<name>A0A291QTT5_9BACT</name>
<dbReference type="KEGG" id="cbae:COR50_08970"/>
<dbReference type="Gene3D" id="3.30.470.10">
    <property type="match status" value="1"/>
</dbReference>
<dbReference type="InterPro" id="IPR036038">
    <property type="entry name" value="Aminotransferase-like"/>
</dbReference>
<dbReference type="InterPro" id="IPR001544">
    <property type="entry name" value="Aminotrans_IV"/>
</dbReference>
<proteinExistence type="inferred from homology"/>
<evidence type="ECO:0000256" key="4">
    <source>
        <dbReference type="ARBA" id="ARBA00009320"/>
    </source>
</evidence>
<dbReference type="GO" id="GO:0004084">
    <property type="term" value="F:branched-chain-amino-acid transaminase activity"/>
    <property type="evidence" value="ECO:0007669"/>
    <property type="project" value="UniProtKB-EC"/>
</dbReference>
<dbReference type="AlphaFoldDB" id="A0A291QTT5"/>
<evidence type="ECO:0000256" key="5">
    <source>
        <dbReference type="ARBA" id="ARBA00013053"/>
    </source>
</evidence>
<evidence type="ECO:0000256" key="6">
    <source>
        <dbReference type="ARBA" id="ARBA00048212"/>
    </source>
</evidence>
<dbReference type="PANTHER" id="PTHR42743">
    <property type="entry name" value="AMINO-ACID AMINOTRANSFERASE"/>
    <property type="match status" value="1"/>
</dbReference>
<dbReference type="InterPro" id="IPR043132">
    <property type="entry name" value="BCAT-like_C"/>
</dbReference>
<comment type="pathway">
    <text evidence="1">Amino-acid biosynthesis; L-isoleucine biosynthesis; L-isoleucine from 2-oxobutanoate: step 4/4.</text>
</comment>
<evidence type="ECO:0000256" key="7">
    <source>
        <dbReference type="ARBA" id="ARBA00048798"/>
    </source>
</evidence>
<evidence type="ECO:0000256" key="2">
    <source>
        <dbReference type="ARBA" id="ARBA00004931"/>
    </source>
</evidence>
<dbReference type="PANTHER" id="PTHR42743:SF11">
    <property type="entry name" value="AMINODEOXYCHORISMATE LYASE"/>
    <property type="match status" value="1"/>
</dbReference>
<gene>
    <name evidence="9" type="ORF">COR50_08970</name>
</gene>
<evidence type="ECO:0000256" key="1">
    <source>
        <dbReference type="ARBA" id="ARBA00004824"/>
    </source>
</evidence>